<keyword evidence="2 9" id="KW-0028">Amino-acid biosynthesis</keyword>
<comment type="caution">
    <text evidence="12">The sequence shown here is derived from an EMBL/GenBank/DDBJ whole genome shotgun (WGS) entry which is preliminary data.</text>
</comment>
<reference evidence="12 13" key="1">
    <citation type="submission" date="2017-06" db="EMBL/GenBank/DDBJ databases">
        <title>Draft Genome Sequence of Bacillus sp Strain 36R Isolated from saline sediment at Atanasia, Sonora, Mexico.</title>
        <authorList>
            <person name="Sanchez Diaz R."/>
            <person name="Quiroz Macias M.E."/>
            <person name="Ibarra Gamez J.C."/>
            <person name="Enciso Ibarra J."/>
            <person name="Gomez Gil B."/>
            <person name="Galaviz Silva L."/>
        </authorList>
    </citation>
    <scope>NUCLEOTIDE SEQUENCE [LARGE SCALE GENOMIC DNA]</scope>
    <source>
        <strain evidence="12 13">36R_ATNSAL</strain>
    </source>
</reference>
<dbReference type="AlphaFoldDB" id="A0A2A5IUI1"/>
<dbReference type="UniPathway" id="UPA00035">
    <property type="reaction ID" value="UER00041"/>
</dbReference>
<evidence type="ECO:0000256" key="5">
    <source>
        <dbReference type="ARBA" id="ARBA00022822"/>
    </source>
</evidence>
<feature type="binding site" evidence="9">
    <location>
        <position position="164"/>
    </location>
    <ligand>
        <name>anthranilate</name>
        <dbReference type="ChEBI" id="CHEBI:16567"/>
        <label>2</label>
    </ligand>
</feature>
<dbReference type="PANTHER" id="PTHR43285">
    <property type="entry name" value="ANTHRANILATE PHOSPHORIBOSYLTRANSFERASE"/>
    <property type="match status" value="1"/>
</dbReference>
<accession>A0A2A5IUI1</accession>
<comment type="similarity">
    <text evidence="9">Belongs to the anthranilate phosphoribosyltransferase family.</text>
</comment>
<dbReference type="InterPro" id="IPR000312">
    <property type="entry name" value="Glycosyl_Trfase_fam3"/>
</dbReference>
<dbReference type="GO" id="GO:0004048">
    <property type="term" value="F:anthranilate phosphoribosyltransferase activity"/>
    <property type="evidence" value="ECO:0007669"/>
    <property type="project" value="UniProtKB-UniRule"/>
</dbReference>
<feature type="binding site" evidence="9">
    <location>
        <begin position="81"/>
        <end position="82"/>
    </location>
    <ligand>
        <name>5-phospho-alpha-D-ribose 1-diphosphate</name>
        <dbReference type="ChEBI" id="CHEBI:58017"/>
    </ligand>
</feature>
<dbReference type="GO" id="GO:0000162">
    <property type="term" value="P:L-tryptophan biosynthetic process"/>
    <property type="evidence" value="ECO:0007669"/>
    <property type="project" value="UniProtKB-UniRule"/>
</dbReference>
<organism evidence="12 13">
    <name type="scientific">Bacillus pumilus</name>
    <name type="common">Bacillus mesentericus</name>
    <dbReference type="NCBI Taxonomy" id="1408"/>
    <lineage>
        <taxon>Bacteria</taxon>
        <taxon>Bacillati</taxon>
        <taxon>Bacillota</taxon>
        <taxon>Bacilli</taxon>
        <taxon>Bacillales</taxon>
        <taxon>Bacillaceae</taxon>
        <taxon>Bacillus</taxon>
    </lineage>
</organism>
<keyword evidence="9" id="KW-0460">Magnesium</keyword>
<comment type="caution">
    <text evidence="9">Lacks conserved residue(s) required for the propagation of feature annotation.</text>
</comment>
<dbReference type="NCBIfam" id="TIGR01245">
    <property type="entry name" value="trpD"/>
    <property type="match status" value="1"/>
</dbReference>
<evidence type="ECO:0000256" key="3">
    <source>
        <dbReference type="ARBA" id="ARBA00022676"/>
    </source>
</evidence>
<dbReference type="SUPFAM" id="SSF52418">
    <property type="entry name" value="Nucleoside phosphorylase/phosphoribosyltransferase catalytic domain"/>
    <property type="match status" value="1"/>
</dbReference>
<dbReference type="FunFam" id="3.40.1030.10:FF:000002">
    <property type="entry name" value="Anthranilate phosphoribosyltransferase"/>
    <property type="match status" value="1"/>
</dbReference>
<feature type="binding site" evidence="9">
    <location>
        <position position="109"/>
    </location>
    <ligand>
        <name>anthranilate</name>
        <dbReference type="ChEBI" id="CHEBI:16567"/>
        <label>1</label>
    </ligand>
</feature>
<feature type="binding site" evidence="9">
    <location>
        <position position="224"/>
    </location>
    <ligand>
        <name>Mg(2+)</name>
        <dbReference type="ChEBI" id="CHEBI:18420"/>
        <label>1</label>
    </ligand>
</feature>
<feature type="binding site" evidence="9">
    <location>
        <position position="224"/>
    </location>
    <ligand>
        <name>Mg(2+)</name>
        <dbReference type="ChEBI" id="CHEBI:18420"/>
        <label>2</label>
    </ligand>
</feature>
<dbReference type="HAMAP" id="MF_00211">
    <property type="entry name" value="TrpD"/>
    <property type="match status" value="1"/>
</dbReference>
<evidence type="ECO:0000256" key="4">
    <source>
        <dbReference type="ARBA" id="ARBA00022679"/>
    </source>
</evidence>
<dbReference type="GO" id="GO:0005829">
    <property type="term" value="C:cytosol"/>
    <property type="evidence" value="ECO:0007669"/>
    <property type="project" value="TreeGrafter"/>
</dbReference>
<evidence type="ECO:0000259" key="10">
    <source>
        <dbReference type="Pfam" id="PF00591"/>
    </source>
</evidence>
<evidence type="ECO:0000313" key="12">
    <source>
        <dbReference type="EMBL" id="PCK20978.1"/>
    </source>
</evidence>
<comment type="pathway">
    <text evidence="1 9">Amino-acid biosynthesis; L-tryptophan biosynthesis; L-tryptophan from chorismate: step 2/5.</text>
</comment>
<dbReference type="EC" id="2.4.2.18" evidence="9"/>
<keyword evidence="6 9" id="KW-0057">Aromatic amino acid biosynthesis</keyword>
<dbReference type="Pfam" id="PF00591">
    <property type="entry name" value="Glycos_transf_3"/>
    <property type="match status" value="1"/>
</dbReference>
<dbReference type="GO" id="GO:0000287">
    <property type="term" value="F:magnesium ion binding"/>
    <property type="evidence" value="ECO:0007669"/>
    <property type="project" value="UniProtKB-UniRule"/>
</dbReference>
<feature type="binding site" evidence="9">
    <location>
        <position position="90"/>
    </location>
    <ligand>
        <name>Mg(2+)</name>
        <dbReference type="ChEBI" id="CHEBI:18420"/>
        <label>1</label>
    </ligand>
</feature>
<comment type="cofactor">
    <cofactor evidence="9">
        <name>Mg(2+)</name>
        <dbReference type="ChEBI" id="CHEBI:18420"/>
    </cofactor>
    <text evidence="9">Binds 2 magnesium ions per monomer.</text>
</comment>
<comment type="function">
    <text evidence="9">Catalyzes the transfer of the phosphoribosyl group of 5-phosphorylribose-1-pyrophosphate (PRPP) to anthranilate to yield N-(5'-phosphoribosyl)-anthranilate (PRA).</text>
</comment>
<comment type="subunit">
    <text evidence="9">Homodimer.</text>
</comment>
<evidence type="ECO:0000256" key="2">
    <source>
        <dbReference type="ARBA" id="ARBA00022605"/>
    </source>
</evidence>
<feature type="binding site" evidence="9">
    <location>
        <begin position="88"/>
        <end position="91"/>
    </location>
    <ligand>
        <name>5-phospho-alpha-D-ribose 1-diphosphate</name>
        <dbReference type="ChEBI" id="CHEBI:58017"/>
    </ligand>
</feature>
<dbReference type="Gene3D" id="3.40.1030.10">
    <property type="entry name" value="Nucleoside phosphorylase/phosphoribosyltransferase catalytic domain"/>
    <property type="match status" value="1"/>
</dbReference>
<feature type="binding site" evidence="9">
    <location>
        <position position="78"/>
    </location>
    <ligand>
        <name>5-phospho-alpha-D-ribose 1-diphosphate</name>
        <dbReference type="ChEBI" id="CHEBI:58017"/>
    </ligand>
</feature>
<dbReference type="InterPro" id="IPR036320">
    <property type="entry name" value="Glycosyl_Trfase_fam3_N_dom_sf"/>
</dbReference>
<evidence type="ECO:0000256" key="1">
    <source>
        <dbReference type="ARBA" id="ARBA00004907"/>
    </source>
</evidence>
<name>A0A2A5IUI1_BACPU</name>
<evidence type="ECO:0000256" key="9">
    <source>
        <dbReference type="HAMAP-Rule" id="MF_00211"/>
    </source>
</evidence>
<keyword evidence="5 9" id="KW-0822">Tryptophan biosynthesis</keyword>
<dbReference type="InterPro" id="IPR005940">
    <property type="entry name" value="Anthranilate_Pribosyl_Tfrase"/>
</dbReference>
<feature type="binding site" evidence="9">
    <location>
        <begin position="106"/>
        <end position="114"/>
    </location>
    <ligand>
        <name>5-phospho-alpha-D-ribose 1-diphosphate</name>
        <dbReference type="ChEBI" id="CHEBI:58017"/>
    </ligand>
</feature>
<dbReference type="SUPFAM" id="SSF47648">
    <property type="entry name" value="Nucleoside phosphorylase/phosphoribosyltransferase N-terminal domain"/>
    <property type="match status" value="1"/>
</dbReference>
<gene>
    <name evidence="9 12" type="primary">trpD</name>
    <name evidence="12" type="ORF">CEY02_10155</name>
</gene>
<dbReference type="InterPro" id="IPR035902">
    <property type="entry name" value="Nuc_phospho_transferase"/>
</dbReference>
<proteinExistence type="inferred from homology"/>
<dbReference type="Pfam" id="PF02885">
    <property type="entry name" value="Glycos_trans_3N"/>
    <property type="match status" value="1"/>
</dbReference>
<feature type="binding site" evidence="9">
    <location>
        <position position="78"/>
    </location>
    <ligand>
        <name>anthranilate</name>
        <dbReference type="ChEBI" id="CHEBI:16567"/>
        <label>1</label>
    </ligand>
</feature>
<dbReference type="InterPro" id="IPR017459">
    <property type="entry name" value="Glycosyl_Trfase_fam3_N_dom"/>
</dbReference>
<feature type="domain" description="Glycosyl transferase family 3" evidence="10">
    <location>
        <begin position="72"/>
        <end position="322"/>
    </location>
</feature>
<comment type="catalytic activity">
    <reaction evidence="7 9">
        <text>N-(5-phospho-beta-D-ribosyl)anthranilate + diphosphate = 5-phospho-alpha-D-ribose 1-diphosphate + anthranilate</text>
        <dbReference type="Rhea" id="RHEA:11768"/>
        <dbReference type="ChEBI" id="CHEBI:16567"/>
        <dbReference type="ChEBI" id="CHEBI:18277"/>
        <dbReference type="ChEBI" id="CHEBI:33019"/>
        <dbReference type="ChEBI" id="CHEBI:58017"/>
        <dbReference type="EC" id="2.4.2.18"/>
    </reaction>
</comment>
<feature type="binding site" evidence="9">
    <location>
        <position position="223"/>
    </location>
    <ligand>
        <name>Mg(2+)</name>
        <dbReference type="ChEBI" id="CHEBI:18420"/>
        <label>2</label>
    </ligand>
</feature>
<evidence type="ECO:0000259" key="11">
    <source>
        <dbReference type="Pfam" id="PF02885"/>
    </source>
</evidence>
<evidence type="ECO:0000256" key="6">
    <source>
        <dbReference type="ARBA" id="ARBA00023141"/>
    </source>
</evidence>
<feature type="binding site" evidence="9">
    <location>
        <position position="86"/>
    </location>
    <ligand>
        <name>5-phospho-alpha-D-ribose 1-diphosphate</name>
        <dbReference type="ChEBI" id="CHEBI:58017"/>
    </ligand>
</feature>
<keyword evidence="9" id="KW-0479">Metal-binding</keyword>
<protein>
    <recommendedName>
        <fullName evidence="9">Anthranilate phosphoribosyltransferase</fullName>
        <ecNumber evidence="9">2.4.2.18</ecNumber>
    </recommendedName>
</protein>
<sequence>MNQRLSALVNGRFLSENEANRLMHEMMSGSLTDAEVAASLSILAHRGETSEEMTGFVKAMRKNAAPMERSLDVVDTCGTGGDGLSTFNISTAAAIVASAAGAKIAKHGNRSVSSKSGSADVLECLGIQIQSTPEETRRQIQQKNMGFLFAPLYHSSMKQVAAVRKQLGFRTVFNLLGPLCHPMQAKKQIIGVYSKEKAKLMAKALAPLEPEHVLFVCGEDGLDELTMTANSYVIELKKDVMIEYTLNPEDFGLKKGHLSDIQVHSPEESAKLILNILNHRTEGAPLHITALNAGAALYVAGKSESLMAGTLKALETIKNGSAKEQLNRLKQKTREEEIYASSNYRS</sequence>
<dbReference type="Gene3D" id="1.20.970.10">
    <property type="entry name" value="Transferase, Pyrimidine Nucleoside Phosphorylase, Chain C"/>
    <property type="match status" value="1"/>
</dbReference>
<keyword evidence="3 9" id="KW-0328">Glycosyltransferase</keyword>
<feature type="binding site" evidence="9">
    <location>
        <position position="118"/>
    </location>
    <ligand>
        <name>5-phospho-alpha-D-ribose 1-diphosphate</name>
        <dbReference type="ChEBI" id="CHEBI:58017"/>
    </ligand>
</feature>
<comment type="similarity">
    <text evidence="8">In the C-terminal section; belongs to the anthranilate phosphoribosyltransferase family.</text>
</comment>
<dbReference type="PANTHER" id="PTHR43285:SF2">
    <property type="entry name" value="ANTHRANILATE PHOSPHORIBOSYLTRANSFERASE"/>
    <property type="match status" value="1"/>
</dbReference>
<dbReference type="Proteomes" id="UP000228754">
    <property type="component" value="Unassembled WGS sequence"/>
</dbReference>
<evidence type="ECO:0000313" key="13">
    <source>
        <dbReference type="Proteomes" id="UP000228754"/>
    </source>
</evidence>
<feature type="domain" description="Glycosyl transferase family 3 N-terminal" evidence="11">
    <location>
        <begin position="5"/>
        <end position="64"/>
    </location>
</feature>
<keyword evidence="4 9" id="KW-0808">Transferase</keyword>
<evidence type="ECO:0000256" key="8">
    <source>
        <dbReference type="ARBA" id="ARBA00061188"/>
    </source>
</evidence>
<dbReference type="EMBL" id="NKHG01000074">
    <property type="protein sequence ID" value="PCK20978.1"/>
    <property type="molecule type" value="Genomic_DNA"/>
</dbReference>
<dbReference type="OrthoDB" id="9806430at2"/>
<evidence type="ECO:0000256" key="7">
    <source>
        <dbReference type="ARBA" id="ARBA00052328"/>
    </source>
</evidence>